<evidence type="ECO:0000313" key="3">
    <source>
        <dbReference type="Proteomes" id="UP000286931"/>
    </source>
</evidence>
<dbReference type="EMBL" id="BIFH01000050">
    <property type="protein sequence ID" value="GCE01589.1"/>
    <property type="molecule type" value="Genomic_DNA"/>
</dbReference>
<dbReference type="Pfam" id="PF06054">
    <property type="entry name" value="CoiA_nuc"/>
    <property type="match status" value="1"/>
</dbReference>
<dbReference type="OrthoDB" id="4916564at2"/>
<dbReference type="Proteomes" id="UP000286931">
    <property type="component" value="Unassembled WGS sequence"/>
</dbReference>
<proteinExistence type="predicted"/>
<sequence>MPLTAVHADLGPVDATLPDLGCGARWEDIHRVRPRAPLTCPGCTGAVRAKRSSKKLRFFAHDVVTPDCPHNGESLAHHLLKAELAGAAREAGWVCALEVAGNGWRADVLSTHPTQGRALAWEAQLAAITIEDVDERSRRMHKDGVGVCWVSDRNPPWLGQAPSIRVERADDGTLMVVDGLARFVPKWCPKRHKCSRLAAVGPCPGHGHWEQVEPLPLVHFAAAIRDDTTRPLRLRSGVHQAWREQDRVVRWTTAAYAALEAEQVAATEVAEAAQAAALAAYRRGLPPAPPPPDVRRRRLHQAGIAQLVAEEAPRQTGEPAVFDPPHARWAWGVPVSIGGRVRAVICPDPTAVPAVLDRLASVVLYVLADKDVDVLAGHAAPGQRIAVVNGQRRDLQLGGGP</sequence>
<dbReference type="RefSeq" id="WP_126643204.1">
    <property type="nucleotide sequence ID" value="NZ_BIFH01000050.1"/>
</dbReference>
<protein>
    <recommendedName>
        <fullName evidence="1">Competence protein CoiA nuclease-like domain-containing protein</fullName>
    </recommendedName>
</protein>
<organism evidence="2 3">
    <name type="scientific">Embleya hyalina</name>
    <dbReference type="NCBI Taxonomy" id="516124"/>
    <lineage>
        <taxon>Bacteria</taxon>
        <taxon>Bacillati</taxon>
        <taxon>Actinomycetota</taxon>
        <taxon>Actinomycetes</taxon>
        <taxon>Kitasatosporales</taxon>
        <taxon>Streptomycetaceae</taxon>
        <taxon>Embleya</taxon>
    </lineage>
</organism>
<evidence type="ECO:0000259" key="1">
    <source>
        <dbReference type="Pfam" id="PF06054"/>
    </source>
</evidence>
<keyword evidence="3" id="KW-1185">Reference proteome</keyword>
<name>A0A401Z416_9ACTN</name>
<dbReference type="AlphaFoldDB" id="A0A401Z416"/>
<gene>
    <name evidence="2" type="ORF">EHYA_09355</name>
</gene>
<comment type="caution">
    <text evidence="2">The sequence shown here is derived from an EMBL/GenBank/DDBJ whole genome shotgun (WGS) entry which is preliminary data.</text>
</comment>
<accession>A0A401Z416</accession>
<dbReference type="InterPro" id="IPR010330">
    <property type="entry name" value="CoiA_nuc"/>
</dbReference>
<reference evidence="2 3" key="1">
    <citation type="submission" date="2018-12" db="EMBL/GenBank/DDBJ databases">
        <title>Draft genome sequence of Embleya hyalina NBRC 13850T.</title>
        <authorList>
            <person name="Komaki H."/>
            <person name="Hosoyama A."/>
            <person name="Kimura A."/>
            <person name="Ichikawa N."/>
            <person name="Tamura T."/>
        </authorList>
    </citation>
    <scope>NUCLEOTIDE SEQUENCE [LARGE SCALE GENOMIC DNA]</scope>
    <source>
        <strain evidence="2 3">NBRC 13850</strain>
    </source>
</reference>
<feature type="domain" description="Competence protein CoiA nuclease-like" evidence="1">
    <location>
        <begin position="73"/>
        <end position="196"/>
    </location>
</feature>
<evidence type="ECO:0000313" key="2">
    <source>
        <dbReference type="EMBL" id="GCE01589.1"/>
    </source>
</evidence>